<dbReference type="PROSITE" id="PS01081">
    <property type="entry name" value="HTH_TETR_1"/>
    <property type="match status" value="1"/>
</dbReference>
<keyword evidence="5" id="KW-1185">Reference proteome</keyword>
<protein>
    <submittedName>
        <fullName evidence="4">TetR family transcriptional regulator</fullName>
    </submittedName>
</protein>
<evidence type="ECO:0000256" key="1">
    <source>
        <dbReference type="ARBA" id="ARBA00023125"/>
    </source>
</evidence>
<reference evidence="4 5" key="1">
    <citation type="submission" date="2014-12" db="EMBL/GenBank/DDBJ databases">
        <title>Draft genome sequences of 29 type strains of Enterococci.</title>
        <authorList>
            <person name="Zhong Z."/>
            <person name="Sun Z."/>
            <person name="Liu W."/>
            <person name="Zhang W."/>
            <person name="Zhang H."/>
        </authorList>
    </citation>
    <scope>NUCLEOTIDE SEQUENCE [LARGE SCALE GENOMIC DNA]</scope>
    <source>
        <strain evidence="4 5">DSM 17122</strain>
    </source>
</reference>
<dbReference type="PANTHER" id="PTHR43479:SF7">
    <property type="entry name" value="TETR-FAMILY TRANSCRIPTIONAL REGULATOR"/>
    <property type="match status" value="1"/>
</dbReference>
<evidence type="ECO:0000313" key="4">
    <source>
        <dbReference type="EMBL" id="OJG45847.1"/>
    </source>
</evidence>
<evidence type="ECO:0000256" key="2">
    <source>
        <dbReference type="PROSITE-ProRule" id="PRU00335"/>
    </source>
</evidence>
<organism evidence="4 5">
    <name type="scientific">Enterococcus hermanniensis</name>
    <dbReference type="NCBI Taxonomy" id="249189"/>
    <lineage>
        <taxon>Bacteria</taxon>
        <taxon>Bacillati</taxon>
        <taxon>Bacillota</taxon>
        <taxon>Bacilli</taxon>
        <taxon>Lactobacillales</taxon>
        <taxon>Enterococcaceae</taxon>
        <taxon>Enterococcus</taxon>
    </lineage>
</organism>
<dbReference type="AlphaFoldDB" id="A0A1L8TNH6"/>
<gene>
    <name evidence="4" type="ORF">RV04_GL001613</name>
</gene>
<evidence type="ECO:0000259" key="3">
    <source>
        <dbReference type="PROSITE" id="PS50977"/>
    </source>
</evidence>
<dbReference type="InterPro" id="IPR039532">
    <property type="entry name" value="TetR_C_Firmicutes"/>
</dbReference>
<dbReference type="InterPro" id="IPR009057">
    <property type="entry name" value="Homeodomain-like_sf"/>
</dbReference>
<dbReference type="InterPro" id="IPR023772">
    <property type="entry name" value="DNA-bd_HTH_TetR-type_CS"/>
</dbReference>
<comment type="caution">
    <text evidence="4">The sequence shown here is derived from an EMBL/GenBank/DDBJ whole genome shotgun (WGS) entry which is preliminary data.</text>
</comment>
<sequence length="207" mass="24157">MKGKFMEKKIDLRVKRTRKMIVEAFVHLVEEKGYDDITIQEIADEAMINRATFYSHFKDKQDLYDSIFETAIDAFTAVLDPNQIVQGNRLKVRQIEMVLKIIYERIQDNRKFFLTIMDASGNEILRKKIAEILDVKYAHIFNQLKITENDIEVPLDFIIEYMTSIFVGTLHWWITSDTDMDADDLSKLVVKLVGNGHLTILGIEIDH</sequence>
<dbReference type="Gene3D" id="1.10.357.10">
    <property type="entry name" value="Tetracycline Repressor, domain 2"/>
    <property type="match status" value="1"/>
</dbReference>
<accession>A0A1L8TNH6</accession>
<dbReference type="GO" id="GO:0003677">
    <property type="term" value="F:DNA binding"/>
    <property type="evidence" value="ECO:0007669"/>
    <property type="project" value="UniProtKB-UniRule"/>
</dbReference>
<dbReference type="InterPro" id="IPR001647">
    <property type="entry name" value="HTH_TetR"/>
</dbReference>
<dbReference type="Pfam" id="PF14278">
    <property type="entry name" value="TetR_C_8"/>
    <property type="match status" value="1"/>
</dbReference>
<dbReference type="PRINTS" id="PR00455">
    <property type="entry name" value="HTHTETR"/>
</dbReference>
<dbReference type="PROSITE" id="PS50977">
    <property type="entry name" value="HTH_TETR_2"/>
    <property type="match status" value="1"/>
</dbReference>
<dbReference type="Pfam" id="PF00440">
    <property type="entry name" value="TetR_N"/>
    <property type="match status" value="1"/>
</dbReference>
<feature type="domain" description="HTH tetR-type" evidence="3">
    <location>
        <begin position="15"/>
        <end position="75"/>
    </location>
</feature>
<dbReference type="InterPro" id="IPR050624">
    <property type="entry name" value="HTH-type_Tx_Regulator"/>
</dbReference>
<dbReference type="SUPFAM" id="SSF46689">
    <property type="entry name" value="Homeodomain-like"/>
    <property type="match status" value="1"/>
</dbReference>
<feature type="DNA-binding region" description="H-T-H motif" evidence="2">
    <location>
        <begin position="38"/>
        <end position="57"/>
    </location>
</feature>
<keyword evidence="1 2" id="KW-0238">DNA-binding</keyword>
<evidence type="ECO:0000313" key="5">
    <source>
        <dbReference type="Proteomes" id="UP000182077"/>
    </source>
</evidence>
<name>A0A1L8TNH6_9ENTE</name>
<dbReference type="STRING" id="249189.RV04_GL001613"/>
<dbReference type="EMBL" id="JXKQ01000004">
    <property type="protein sequence ID" value="OJG45847.1"/>
    <property type="molecule type" value="Genomic_DNA"/>
</dbReference>
<dbReference type="PANTHER" id="PTHR43479">
    <property type="entry name" value="ACREF/ENVCD OPERON REPRESSOR-RELATED"/>
    <property type="match status" value="1"/>
</dbReference>
<dbReference type="Proteomes" id="UP000182077">
    <property type="component" value="Unassembled WGS sequence"/>
</dbReference>
<proteinExistence type="predicted"/>